<dbReference type="AlphaFoldDB" id="A0A1X7J6I8"/>
<dbReference type="PANTHER" id="PTHR43861">
    <property type="entry name" value="TRANS-ACONITATE 2-METHYLTRANSFERASE-RELATED"/>
    <property type="match status" value="1"/>
</dbReference>
<dbReference type="CDD" id="cd02440">
    <property type="entry name" value="AdoMet_MTases"/>
    <property type="match status" value="1"/>
</dbReference>
<reference evidence="4" key="1">
    <citation type="submission" date="2017-04" db="EMBL/GenBank/DDBJ databases">
        <authorList>
            <person name="Varghese N."/>
            <person name="Submissions S."/>
        </authorList>
    </citation>
    <scope>NUCLEOTIDE SEQUENCE [LARGE SCALE GENOMIC DNA]</scope>
    <source>
        <strain evidence="4">USBA 82</strain>
    </source>
</reference>
<keyword evidence="1 3" id="KW-0808">Transferase</keyword>
<dbReference type="EMBL" id="FXBB01000009">
    <property type="protein sequence ID" value="SMG23305.1"/>
    <property type="molecule type" value="Genomic_DNA"/>
</dbReference>
<gene>
    <name evidence="3" type="ORF">SAMN06275492_10917</name>
</gene>
<dbReference type="Gene3D" id="3.40.50.150">
    <property type="entry name" value="Vaccinia Virus protein VP39"/>
    <property type="match status" value="1"/>
</dbReference>
<dbReference type="GO" id="GO:0008168">
    <property type="term" value="F:methyltransferase activity"/>
    <property type="evidence" value="ECO:0007669"/>
    <property type="project" value="UniProtKB-KW"/>
</dbReference>
<feature type="domain" description="Methyltransferase" evidence="2">
    <location>
        <begin position="64"/>
        <end position="160"/>
    </location>
</feature>
<dbReference type="OrthoDB" id="4979at2"/>
<protein>
    <submittedName>
        <fullName evidence="3">Methyltransferase domain-containing protein</fullName>
    </submittedName>
</protein>
<dbReference type="SUPFAM" id="SSF53335">
    <property type="entry name" value="S-adenosyl-L-methionine-dependent methyltransferases"/>
    <property type="match status" value="1"/>
</dbReference>
<dbReference type="InterPro" id="IPR041698">
    <property type="entry name" value="Methyltransf_25"/>
</dbReference>
<dbReference type="RefSeq" id="WP_085544242.1">
    <property type="nucleotide sequence ID" value="NZ_FXBB01000009.1"/>
</dbReference>
<evidence type="ECO:0000259" key="2">
    <source>
        <dbReference type="Pfam" id="PF13649"/>
    </source>
</evidence>
<dbReference type="Proteomes" id="UP000193355">
    <property type="component" value="Unassembled WGS sequence"/>
</dbReference>
<organism evidence="3 4">
    <name type="scientific">Dethiosulfovibrio salsuginis</name>
    <dbReference type="NCBI Taxonomy" id="561720"/>
    <lineage>
        <taxon>Bacteria</taxon>
        <taxon>Thermotogati</taxon>
        <taxon>Synergistota</taxon>
        <taxon>Synergistia</taxon>
        <taxon>Synergistales</taxon>
        <taxon>Dethiosulfovibrionaceae</taxon>
        <taxon>Dethiosulfovibrio</taxon>
    </lineage>
</organism>
<dbReference type="Pfam" id="PF13649">
    <property type="entry name" value="Methyltransf_25"/>
    <property type="match status" value="1"/>
</dbReference>
<evidence type="ECO:0000313" key="3">
    <source>
        <dbReference type="EMBL" id="SMG23305.1"/>
    </source>
</evidence>
<proteinExistence type="predicted"/>
<evidence type="ECO:0000256" key="1">
    <source>
        <dbReference type="ARBA" id="ARBA00022679"/>
    </source>
</evidence>
<name>A0A1X7J6I8_9BACT</name>
<dbReference type="GO" id="GO:0032259">
    <property type="term" value="P:methylation"/>
    <property type="evidence" value="ECO:0007669"/>
    <property type="project" value="UniProtKB-KW"/>
</dbReference>
<keyword evidence="3" id="KW-0489">Methyltransferase</keyword>
<keyword evidence="4" id="KW-1185">Reference proteome</keyword>
<accession>A0A1X7J6I8</accession>
<evidence type="ECO:0000313" key="4">
    <source>
        <dbReference type="Proteomes" id="UP000193355"/>
    </source>
</evidence>
<dbReference type="STRING" id="561720.SAMN06275492_10917"/>
<dbReference type="InterPro" id="IPR029063">
    <property type="entry name" value="SAM-dependent_MTases_sf"/>
</dbReference>
<sequence length="207" mass="23033">MIWGLSILGVGVFSFVLWRFLSKRYSLPMPSCLSCMIEVENPFARFARSDFVVSRLDLRPGMVVLDAGCGSGRLTLPLARALSGSIKVTAMDLQRRMVDKVKDKASCEGVKNISYVVAGLGERALPEGRFDRVVLSQVLGEIPRRREAMEEIFKSLRPGGILSITETVFDPHYQGLSSVVGLARRVGFKAKSRWGDRLAYTCHFEKT</sequence>